<dbReference type="GO" id="GO:0005504">
    <property type="term" value="F:fatty acid binding"/>
    <property type="evidence" value="ECO:0007669"/>
    <property type="project" value="TreeGrafter"/>
</dbReference>
<reference evidence="2 3" key="1">
    <citation type="journal article" date="2012" name="Appl. Environ. Microbiol.">
        <title>Short-read sequencing for genomic analysis of the brown rot fungus Fibroporia radiculosa.</title>
        <authorList>
            <person name="Tang J.D."/>
            <person name="Perkins A.D."/>
            <person name="Sonstegard T.S."/>
            <person name="Schroeder S.G."/>
            <person name="Burgess S.C."/>
            <person name="Diehl S.V."/>
        </authorList>
    </citation>
    <scope>NUCLEOTIDE SEQUENCE [LARGE SCALE GENOMIC DNA]</scope>
    <source>
        <strain evidence="2 3">TFFH 294</strain>
    </source>
</reference>
<dbReference type="HOGENOM" id="CLU_028041_1_0_1"/>
<dbReference type="Proteomes" id="UP000006352">
    <property type="component" value="Unassembled WGS sequence"/>
</dbReference>
<evidence type="ECO:0000313" key="2">
    <source>
        <dbReference type="EMBL" id="CCM05800.1"/>
    </source>
</evidence>
<dbReference type="GO" id="GO:0033540">
    <property type="term" value="P:fatty acid beta-oxidation using acyl-CoA oxidase"/>
    <property type="evidence" value="ECO:0007669"/>
    <property type="project" value="TreeGrafter"/>
</dbReference>
<keyword evidence="3" id="KW-1185">Reference proteome</keyword>
<dbReference type="SUPFAM" id="SSF47203">
    <property type="entry name" value="Acyl-CoA dehydrogenase C-terminal domain-like"/>
    <property type="match status" value="1"/>
</dbReference>
<dbReference type="STRING" id="599839.J4GW27"/>
<dbReference type="EMBL" id="HE797207">
    <property type="protein sequence ID" value="CCM05800.1"/>
    <property type="molecule type" value="Genomic_DNA"/>
</dbReference>
<feature type="domain" description="Acyl-CoA oxidase C-alpha1" evidence="1">
    <location>
        <begin position="264"/>
        <end position="397"/>
    </location>
</feature>
<dbReference type="Gene3D" id="1.20.140.10">
    <property type="entry name" value="Butyryl-CoA Dehydrogenase, subunit A, domain 3"/>
    <property type="match status" value="1"/>
</dbReference>
<dbReference type="GO" id="GO:0003997">
    <property type="term" value="F:acyl-CoA oxidase activity"/>
    <property type="evidence" value="ECO:0007669"/>
    <property type="project" value="InterPro"/>
</dbReference>
<accession>J4GW27</accession>
<dbReference type="GO" id="GO:0005777">
    <property type="term" value="C:peroxisome"/>
    <property type="evidence" value="ECO:0007669"/>
    <property type="project" value="InterPro"/>
</dbReference>
<dbReference type="GO" id="GO:0055088">
    <property type="term" value="P:lipid homeostasis"/>
    <property type="evidence" value="ECO:0007669"/>
    <property type="project" value="TreeGrafter"/>
</dbReference>
<gene>
    <name evidence="2" type="ORF">FIBRA_08034</name>
</gene>
<dbReference type="GO" id="GO:0071949">
    <property type="term" value="F:FAD binding"/>
    <property type="evidence" value="ECO:0007669"/>
    <property type="project" value="InterPro"/>
</dbReference>
<dbReference type="OrthoDB" id="538336at2759"/>
<evidence type="ECO:0000259" key="1">
    <source>
        <dbReference type="Pfam" id="PF22924"/>
    </source>
</evidence>
<dbReference type="RefSeq" id="XP_012185083.1">
    <property type="nucleotide sequence ID" value="XM_012329693.1"/>
</dbReference>
<organism evidence="2 3">
    <name type="scientific">Fibroporia radiculosa</name>
    <dbReference type="NCBI Taxonomy" id="599839"/>
    <lineage>
        <taxon>Eukaryota</taxon>
        <taxon>Fungi</taxon>
        <taxon>Dikarya</taxon>
        <taxon>Basidiomycota</taxon>
        <taxon>Agaricomycotina</taxon>
        <taxon>Agaricomycetes</taxon>
        <taxon>Polyporales</taxon>
        <taxon>Fibroporiaceae</taxon>
        <taxon>Fibroporia</taxon>
    </lineage>
</organism>
<dbReference type="InterPro" id="IPR036250">
    <property type="entry name" value="AcylCo_DH-like_C"/>
</dbReference>
<proteinExistence type="predicted"/>
<dbReference type="GeneID" id="24100711"/>
<name>J4GW27_9APHY</name>
<sequence length="558" mass="62109">MVIDGQYSSCELAQNHLFQQHTEDLPIEDRIRISYERAKCIGKAYALTVTDLIELTPKFWKLHTDPIMAMDGAAGTLVTLQYNLCGGTLAMFSSKRTDLGNVLHDVLSFKVSGQFCLTEVGHGLDVIHLETTATLLPNGEFELHTPHERAAKYMPPTSPLGIPCVAVVFARMMVGGDDHGVKPFVVQLHDGKDMAKGIVCKLLPPRGGSRPLNHSLTYFNHVRLPPSALLGSREKPVDARLAFFYNISRVAVGTIGLASLNIPVMQLASRIGIRYSLRRTIVDNEGKRKPIISFRTQQIPVLTAFAQTVVMQAFQKWAVKIFSNQSTDFRIRHAVASILKIVFVQHAQTSLLALSDRCGAQGLFEVNQLSSMHGDIRGSSIAEGDNLVISIRLATELILQRYTVPSSTHPDGLLARHEAGMLSELRELTKAMQHHRTNEYDRTVLPECLDLVRAIGHRMAYDAAIEAGVDQDLVELYVASCLKEDPAWYVENAKLSRREQKEMEGRAIDAVFPRLHELLALMDVDPYISAPIVSDDAWEKYKDSLRTFCSPSLDDDQQ</sequence>
<dbReference type="InterPro" id="IPR046373">
    <property type="entry name" value="Acyl-CoA_Oxase/DH_mid-dom_sf"/>
</dbReference>
<dbReference type="InParanoid" id="J4GW27"/>
<dbReference type="PANTHER" id="PTHR10909">
    <property type="entry name" value="ELECTRON TRANSPORT OXIDOREDUCTASE"/>
    <property type="match status" value="1"/>
</dbReference>
<protein>
    <recommendedName>
        <fullName evidence="1">Acyl-CoA oxidase C-alpha1 domain-containing protein</fullName>
    </recommendedName>
</protein>
<dbReference type="InterPro" id="IPR055060">
    <property type="entry name" value="ACOX_C_alpha1"/>
</dbReference>
<dbReference type="InterPro" id="IPR012258">
    <property type="entry name" value="Acyl-CoA_oxidase"/>
</dbReference>
<dbReference type="PANTHER" id="PTHR10909:SF382">
    <property type="entry name" value="ACYL-COENZYME A OXIDASE"/>
    <property type="match status" value="1"/>
</dbReference>
<evidence type="ECO:0000313" key="3">
    <source>
        <dbReference type="Proteomes" id="UP000006352"/>
    </source>
</evidence>
<dbReference type="Gene3D" id="2.40.110.10">
    <property type="entry name" value="Butyryl-CoA Dehydrogenase, subunit A, domain 2"/>
    <property type="match status" value="1"/>
</dbReference>
<dbReference type="Pfam" id="PF22924">
    <property type="entry name" value="ACOX_C_alpha1"/>
    <property type="match status" value="1"/>
</dbReference>
<dbReference type="AlphaFoldDB" id="J4GW27"/>
<dbReference type="SUPFAM" id="SSF56645">
    <property type="entry name" value="Acyl-CoA dehydrogenase NM domain-like"/>
    <property type="match status" value="1"/>
</dbReference>
<dbReference type="InterPro" id="IPR009100">
    <property type="entry name" value="AcylCoA_DH/oxidase_NM_dom_sf"/>
</dbReference>